<evidence type="ECO:0000313" key="2">
    <source>
        <dbReference type="Proteomes" id="UP000287519"/>
    </source>
</evidence>
<name>A0A402C7R4_RHOWR</name>
<gene>
    <name evidence="1" type="ORF">Rhow_003081</name>
</gene>
<reference evidence="1 2" key="1">
    <citation type="submission" date="2018-11" db="EMBL/GenBank/DDBJ databases">
        <title>Microbial catabolism of amino acid.</title>
        <authorList>
            <person name="Hibi M."/>
            <person name="Ogawa J."/>
        </authorList>
    </citation>
    <scope>NUCLEOTIDE SEQUENCE [LARGE SCALE GENOMIC DNA]</scope>
    <source>
        <strain evidence="1 2">C31-06</strain>
    </source>
</reference>
<organism evidence="1 2">
    <name type="scientific">Rhodococcus wratislaviensis</name>
    <name type="common">Tsukamurella wratislaviensis</name>
    <dbReference type="NCBI Taxonomy" id="44752"/>
    <lineage>
        <taxon>Bacteria</taxon>
        <taxon>Bacillati</taxon>
        <taxon>Actinomycetota</taxon>
        <taxon>Actinomycetes</taxon>
        <taxon>Mycobacteriales</taxon>
        <taxon>Nocardiaceae</taxon>
        <taxon>Rhodococcus</taxon>
    </lineage>
</organism>
<comment type="caution">
    <text evidence="1">The sequence shown here is derived from an EMBL/GenBank/DDBJ whole genome shotgun (WGS) entry which is preliminary data.</text>
</comment>
<keyword evidence="2" id="KW-1185">Reference proteome</keyword>
<sequence length="44" mass="4915">MPDERAILGGRRAQAKIPTALEIVTRHVEHRPHCLDAALSVDRN</sequence>
<accession>A0A402C7R4</accession>
<dbReference type="Proteomes" id="UP000287519">
    <property type="component" value="Unassembled WGS sequence"/>
</dbReference>
<protein>
    <submittedName>
        <fullName evidence="1">Uncharacterized protein</fullName>
    </submittedName>
</protein>
<evidence type="ECO:0000313" key="1">
    <source>
        <dbReference type="EMBL" id="GCE39557.1"/>
    </source>
</evidence>
<dbReference type="EMBL" id="BHYM01000028">
    <property type="protein sequence ID" value="GCE39557.1"/>
    <property type="molecule type" value="Genomic_DNA"/>
</dbReference>
<proteinExistence type="predicted"/>
<dbReference type="AlphaFoldDB" id="A0A402C7R4"/>